<evidence type="ECO:0000313" key="3">
    <source>
        <dbReference type="EMBL" id="REG07188.1"/>
    </source>
</evidence>
<dbReference type="Proteomes" id="UP000256388">
    <property type="component" value="Unassembled WGS sequence"/>
</dbReference>
<dbReference type="InterPro" id="IPR013815">
    <property type="entry name" value="ATP_grasp_subdomain_1"/>
</dbReference>
<dbReference type="InterPro" id="IPR011761">
    <property type="entry name" value="ATP-grasp"/>
</dbReference>
<keyword evidence="1" id="KW-0067">ATP-binding</keyword>
<sequence>MANILVPDYAGQQVIAGIKSLSLHGDTCDLAWDIKKTDQLFKSKYIRELYSIPPAREDSDDYAHGLVELLQSHPYDMIIPFGNDANHAVNRAQDEIRKYTRVLTPSRRAHEIAYDKQATAQHCREVGIDAPATFFDYAETDLPAIANNLRYPVVIKARSGSGVKSGLRYATNQTELLAKYHELSDLIHANDHAEYANPIIQEFIPGYVHDACLLLENGKTLVTLTQIRHLMYPITGGVGAINYTTHDAKLKEVSIQLMESLDWTGPAEVEFKYDERDKKYKLIEINPKLWGTLDLSIQSGVSFPVLIRDLLMGEKVTQPSYDAGNCYYFLYPQTSLARLQSWMTFGKDNPPVPIRITRKFRDVDWGDFRPLLGRFLKTAAIALTGNLANETHNLPKELINR</sequence>
<dbReference type="GO" id="GO:0005524">
    <property type="term" value="F:ATP binding"/>
    <property type="evidence" value="ECO:0007669"/>
    <property type="project" value="UniProtKB-UniRule"/>
</dbReference>
<dbReference type="OrthoDB" id="5420347at2"/>
<name>A0A347ZW11_9CHLR</name>
<feature type="domain" description="ATP-grasp" evidence="2">
    <location>
        <begin position="120"/>
        <end position="312"/>
    </location>
</feature>
<dbReference type="AlphaFoldDB" id="A0A347ZW11"/>
<keyword evidence="3" id="KW-0436">Ligase</keyword>
<dbReference type="PROSITE" id="PS50975">
    <property type="entry name" value="ATP_GRASP"/>
    <property type="match status" value="1"/>
</dbReference>
<dbReference type="GO" id="GO:0016874">
    <property type="term" value="F:ligase activity"/>
    <property type="evidence" value="ECO:0007669"/>
    <property type="project" value="UniProtKB-KW"/>
</dbReference>
<evidence type="ECO:0000259" key="2">
    <source>
        <dbReference type="PROSITE" id="PS50975"/>
    </source>
</evidence>
<reference evidence="3 4" key="1">
    <citation type="submission" date="2018-08" db="EMBL/GenBank/DDBJ databases">
        <title>Genomic Encyclopedia of Type Strains, Phase IV (KMG-IV): sequencing the most valuable type-strain genomes for metagenomic binning, comparative biology and taxonomic classification.</title>
        <authorList>
            <person name="Goeker M."/>
        </authorList>
    </citation>
    <scope>NUCLEOTIDE SEQUENCE [LARGE SCALE GENOMIC DNA]</scope>
    <source>
        <strain evidence="3 4">DSM 23923</strain>
    </source>
</reference>
<accession>A0A347ZW11</accession>
<gene>
    <name evidence="3" type="ORF">DFR64_2392</name>
</gene>
<dbReference type="Gene3D" id="3.30.470.20">
    <property type="entry name" value="ATP-grasp fold, B domain"/>
    <property type="match status" value="1"/>
</dbReference>
<evidence type="ECO:0000256" key="1">
    <source>
        <dbReference type="PROSITE-ProRule" id="PRU00409"/>
    </source>
</evidence>
<proteinExistence type="predicted"/>
<evidence type="ECO:0000313" key="4">
    <source>
        <dbReference type="Proteomes" id="UP000256388"/>
    </source>
</evidence>
<protein>
    <submittedName>
        <fullName evidence="3">Putative ATP-grasp superfamily ATP-dependent carboligase</fullName>
    </submittedName>
</protein>
<dbReference type="RefSeq" id="WP_116225663.1">
    <property type="nucleotide sequence ID" value="NZ_AP018437.1"/>
</dbReference>
<dbReference type="SUPFAM" id="SSF56059">
    <property type="entry name" value="Glutathione synthetase ATP-binding domain-like"/>
    <property type="match status" value="1"/>
</dbReference>
<dbReference type="Gene3D" id="3.30.1490.20">
    <property type="entry name" value="ATP-grasp fold, A domain"/>
    <property type="match status" value="1"/>
</dbReference>
<dbReference type="Pfam" id="PF15632">
    <property type="entry name" value="ATPgrasp_Ter"/>
    <property type="match status" value="1"/>
</dbReference>
<keyword evidence="4" id="KW-1185">Reference proteome</keyword>
<organism evidence="3 4">
    <name type="scientific">Pelolinea submarina</name>
    <dbReference type="NCBI Taxonomy" id="913107"/>
    <lineage>
        <taxon>Bacteria</taxon>
        <taxon>Bacillati</taxon>
        <taxon>Chloroflexota</taxon>
        <taxon>Anaerolineae</taxon>
        <taxon>Anaerolineales</taxon>
        <taxon>Anaerolineaceae</taxon>
        <taxon>Pelolinea</taxon>
    </lineage>
</organism>
<keyword evidence="1" id="KW-0547">Nucleotide-binding</keyword>
<dbReference type="GO" id="GO:0046872">
    <property type="term" value="F:metal ion binding"/>
    <property type="evidence" value="ECO:0007669"/>
    <property type="project" value="InterPro"/>
</dbReference>
<comment type="caution">
    <text evidence="3">The sequence shown here is derived from an EMBL/GenBank/DDBJ whole genome shotgun (WGS) entry which is preliminary data.</text>
</comment>
<dbReference type="EMBL" id="QUMS01000003">
    <property type="protein sequence ID" value="REG07188.1"/>
    <property type="molecule type" value="Genomic_DNA"/>
</dbReference>